<evidence type="ECO:0000259" key="2">
    <source>
        <dbReference type="Pfam" id="PF20152"/>
    </source>
</evidence>
<evidence type="ECO:0000313" key="4">
    <source>
        <dbReference type="Proteomes" id="UP001215598"/>
    </source>
</evidence>
<gene>
    <name evidence="3" type="ORF">B0H16DRAFT_1493301</name>
</gene>
<evidence type="ECO:0000313" key="3">
    <source>
        <dbReference type="EMBL" id="KAJ7784653.1"/>
    </source>
</evidence>
<dbReference type="PANTHER" id="PTHR40465:SF1">
    <property type="entry name" value="DUF6534 DOMAIN-CONTAINING PROTEIN"/>
    <property type="match status" value="1"/>
</dbReference>
<dbReference type="AlphaFoldDB" id="A0AAD7KHB8"/>
<keyword evidence="4" id="KW-1185">Reference proteome</keyword>
<organism evidence="3 4">
    <name type="scientific">Mycena metata</name>
    <dbReference type="NCBI Taxonomy" id="1033252"/>
    <lineage>
        <taxon>Eukaryota</taxon>
        <taxon>Fungi</taxon>
        <taxon>Dikarya</taxon>
        <taxon>Basidiomycota</taxon>
        <taxon>Agaricomycotina</taxon>
        <taxon>Agaricomycetes</taxon>
        <taxon>Agaricomycetidae</taxon>
        <taxon>Agaricales</taxon>
        <taxon>Marasmiineae</taxon>
        <taxon>Mycenaceae</taxon>
        <taxon>Mycena</taxon>
    </lineage>
</organism>
<name>A0AAD7KHB8_9AGAR</name>
<feature type="transmembrane region" description="Helical" evidence="1">
    <location>
        <begin position="122"/>
        <end position="141"/>
    </location>
</feature>
<feature type="transmembrane region" description="Helical" evidence="1">
    <location>
        <begin position="161"/>
        <end position="182"/>
    </location>
</feature>
<feature type="domain" description="DUF6534" evidence="2">
    <location>
        <begin position="166"/>
        <end position="246"/>
    </location>
</feature>
<dbReference type="Proteomes" id="UP001215598">
    <property type="component" value="Unassembled WGS sequence"/>
</dbReference>
<feature type="transmembrane region" description="Helical" evidence="1">
    <location>
        <begin position="90"/>
        <end position="110"/>
    </location>
</feature>
<dbReference type="PANTHER" id="PTHR40465">
    <property type="entry name" value="CHROMOSOME 1, WHOLE GENOME SHOTGUN SEQUENCE"/>
    <property type="match status" value="1"/>
</dbReference>
<comment type="caution">
    <text evidence="3">The sequence shown here is derived from an EMBL/GenBank/DDBJ whole genome shotgun (WGS) entry which is preliminary data.</text>
</comment>
<evidence type="ECO:0000256" key="1">
    <source>
        <dbReference type="SAM" id="Phobius"/>
    </source>
</evidence>
<sequence>MNSDLSLDPTIGVYEIGVLISFALLGVATTQTYIYYTRFPDDSVKLKTLLLTILFRSQWYGESTFRRIICSYTITAHLHPDILIRAPTSLGGAVFVAGIITACVQGFFTFRIYAFQKRLIPIFLWTTSILRLLGSIVAFVMELRSASLADYEAQWGWLFTTIWSLSVVNDVTITATLVVLLYRRRPNMLQRTTALVDKLIAWTIETGMLTRSGTVRISNVATTANTHSLVIWVATFSFCSLNSRTTLRAMNEIPTPSLKLPDDWPTNGGQASKVSELVFVIGSRTTSNGTNIVSRNT</sequence>
<keyword evidence="1" id="KW-0812">Transmembrane</keyword>
<protein>
    <recommendedName>
        <fullName evidence="2">DUF6534 domain-containing protein</fullName>
    </recommendedName>
</protein>
<dbReference type="InterPro" id="IPR045339">
    <property type="entry name" value="DUF6534"/>
</dbReference>
<keyword evidence="1" id="KW-0472">Membrane</keyword>
<dbReference type="EMBL" id="JARKIB010000002">
    <property type="protein sequence ID" value="KAJ7784653.1"/>
    <property type="molecule type" value="Genomic_DNA"/>
</dbReference>
<dbReference type="Pfam" id="PF20152">
    <property type="entry name" value="DUF6534"/>
    <property type="match status" value="1"/>
</dbReference>
<feature type="transmembrane region" description="Helical" evidence="1">
    <location>
        <begin position="12"/>
        <end position="36"/>
    </location>
</feature>
<reference evidence="3" key="1">
    <citation type="submission" date="2023-03" db="EMBL/GenBank/DDBJ databases">
        <title>Massive genome expansion in bonnet fungi (Mycena s.s.) driven by repeated elements and novel gene families across ecological guilds.</title>
        <authorList>
            <consortium name="Lawrence Berkeley National Laboratory"/>
            <person name="Harder C.B."/>
            <person name="Miyauchi S."/>
            <person name="Viragh M."/>
            <person name="Kuo A."/>
            <person name="Thoen E."/>
            <person name="Andreopoulos B."/>
            <person name="Lu D."/>
            <person name="Skrede I."/>
            <person name="Drula E."/>
            <person name="Henrissat B."/>
            <person name="Morin E."/>
            <person name="Kohler A."/>
            <person name="Barry K."/>
            <person name="LaButti K."/>
            <person name="Morin E."/>
            <person name="Salamov A."/>
            <person name="Lipzen A."/>
            <person name="Mereny Z."/>
            <person name="Hegedus B."/>
            <person name="Baldrian P."/>
            <person name="Stursova M."/>
            <person name="Weitz H."/>
            <person name="Taylor A."/>
            <person name="Grigoriev I.V."/>
            <person name="Nagy L.G."/>
            <person name="Martin F."/>
            <person name="Kauserud H."/>
        </authorList>
    </citation>
    <scope>NUCLEOTIDE SEQUENCE</scope>
    <source>
        <strain evidence="3">CBHHK182m</strain>
    </source>
</reference>
<keyword evidence="1" id="KW-1133">Transmembrane helix</keyword>
<accession>A0AAD7KHB8</accession>
<proteinExistence type="predicted"/>